<protein>
    <submittedName>
        <fullName evidence="1">Uncharacterized protein</fullName>
    </submittedName>
</protein>
<name>A0A2P7U0Y4_9NEIS</name>
<gene>
    <name evidence="1" type="ORF">C7N83_04910</name>
</gene>
<dbReference type="EMBL" id="PXYY01000021">
    <property type="protein sequence ID" value="PSJ80627.1"/>
    <property type="molecule type" value="Genomic_DNA"/>
</dbReference>
<accession>A0A2P7U0Y4</accession>
<sequence>MADIKYCLGTDAEQIPDKQNYIFEPIRKKYNDFNYSREVIRKFNECMTERKGYVYKEVW</sequence>
<evidence type="ECO:0000313" key="2">
    <source>
        <dbReference type="Proteomes" id="UP000241868"/>
    </source>
</evidence>
<organism evidence="1 2">
    <name type="scientific">Neisseria iguanae</name>
    <dbReference type="NCBI Taxonomy" id="90242"/>
    <lineage>
        <taxon>Bacteria</taxon>
        <taxon>Pseudomonadati</taxon>
        <taxon>Pseudomonadota</taxon>
        <taxon>Betaproteobacteria</taxon>
        <taxon>Neisseriales</taxon>
        <taxon>Neisseriaceae</taxon>
        <taxon>Neisseria</taxon>
    </lineage>
</organism>
<comment type="caution">
    <text evidence="1">The sequence shown here is derived from an EMBL/GenBank/DDBJ whole genome shotgun (WGS) entry which is preliminary data.</text>
</comment>
<dbReference type="AlphaFoldDB" id="A0A2P7U0Y4"/>
<reference evidence="1 2" key="1">
    <citation type="submission" date="2018-03" db="EMBL/GenBank/DDBJ databases">
        <title>Neisseria weixii sp. nov., isolated from the intestinal contents of Tibetan Plateau pika (Ochotona curzoniae) in Yushu, Qinghai Province, China.</title>
        <authorList>
            <person name="Gui Z."/>
        </authorList>
    </citation>
    <scope>NUCLEOTIDE SEQUENCE [LARGE SCALE GENOMIC DNA]</scope>
    <source>
        <strain evidence="1 2">ATCC 51483</strain>
    </source>
</reference>
<proteinExistence type="predicted"/>
<evidence type="ECO:0000313" key="1">
    <source>
        <dbReference type="EMBL" id="PSJ80627.1"/>
    </source>
</evidence>
<dbReference type="Proteomes" id="UP000241868">
    <property type="component" value="Unassembled WGS sequence"/>
</dbReference>
<keyword evidence="2" id="KW-1185">Reference proteome</keyword>